<dbReference type="Proteomes" id="UP001500279">
    <property type="component" value="Unassembled WGS sequence"/>
</dbReference>
<evidence type="ECO:0008006" key="4">
    <source>
        <dbReference type="Google" id="ProtNLM"/>
    </source>
</evidence>
<evidence type="ECO:0000256" key="1">
    <source>
        <dbReference type="SAM" id="Phobius"/>
    </source>
</evidence>
<keyword evidence="3" id="KW-1185">Reference proteome</keyword>
<name>A0ABN1KB81_9BURK</name>
<evidence type="ECO:0000313" key="3">
    <source>
        <dbReference type="Proteomes" id="UP001500279"/>
    </source>
</evidence>
<reference evidence="2 3" key="1">
    <citation type="journal article" date="2019" name="Int. J. Syst. Evol. Microbiol.">
        <title>The Global Catalogue of Microorganisms (GCM) 10K type strain sequencing project: providing services to taxonomists for standard genome sequencing and annotation.</title>
        <authorList>
            <consortium name="The Broad Institute Genomics Platform"/>
            <consortium name="The Broad Institute Genome Sequencing Center for Infectious Disease"/>
            <person name="Wu L."/>
            <person name="Ma J."/>
        </authorList>
    </citation>
    <scope>NUCLEOTIDE SEQUENCE [LARGE SCALE GENOMIC DNA]</scope>
    <source>
        <strain evidence="2 3">JCM 15503</strain>
    </source>
</reference>
<sequence length="62" mass="6678">MLLSVLFGAIGSGYFLYGRKQQAVVPLLCGLVLIVMPYFIPNAALLVVAGVAVSAIPYFYRI</sequence>
<gene>
    <name evidence="2" type="ORF">GCM10009107_44100</name>
</gene>
<feature type="transmembrane region" description="Helical" evidence="1">
    <location>
        <begin position="39"/>
        <end position="60"/>
    </location>
</feature>
<keyword evidence="1" id="KW-0812">Transmembrane</keyword>
<keyword evidence="1" id="KW-1133">Transmembrane helix</keyword>
<organism evidence="2 3">
    <name type="scientific">Ideonella azotifigens</name>
    <dbReference type="NCBI Taxonomy" id="513160"/>
    <lineage>
        <taxon>Bacteria</taxon>
        <taxon>Pseudomonadati</taxon>
        <taxon>Pseudomonadota</taxon>
        <taxon>Betaproteobacteria</taxon>
        <taxon>Burkholderiales</taxon>
        <taxon>Sphaerotilaceae</taxon>
        <taxon>Ideonella</taxon>
    </lineage>
</organism>
<proteinExistence type="predicted"/>
<dbReference type="EMBL" id="BAAAEW010000026">
    <property type="protein sequence ID" value="GAA0760946.1"/>
    <property type="molecule type" value="Genomic_DNA"/>
</dbReference>
<evidence type="ECO:0000313" key="2">
    <source>
        <dbReference type="EMBL" id="GAA0760946.1"/>
    </source>
</evidence>
<comment type="caution">
    <text evidence="2">The sequence shown here is derived from an EMBL/GenBank/DDBJ whole genome shotgun (WGS) entry which is preliminary data.</text>
</comment>
<accession>A0ABN1KB81</accession>
<protein>
    <recommendedName>
        <fullName evidence="4">Amino acid transport protein</fullName>
    </recommendedName>
</protein>
<keyword evidence="1" id="KW-0472">Membrane</keyword>